<evidence type="ECO:0000256" key="2">
    <source>
        <dbReference type="ARBA" id="ARBA00022525"/>
    </source>
</evidence>
<dbReference type="InterPro" id="IPR056863">
    <property type="entry name" value="LMN_ATRN_NET-like_EGF"/>
</dbReference>
<protein>
    <submittedName>
        <fullName evidence="18">Laminin-like protein epi-1</fullName>
    </submittedName>
</protein>
<evidence type="ECO:0000256" key="6">
    <source>
        <dbReference type="ARBA" id="ARBA00022869"/>
    </source>
</evidence>
<gene>
    <name evidence="18" type="primary">LOC118421973</name>
</gene>
<feature type="coiled-coil region" evidence="13">
    <location>
        <begin position="1288"/>
        <end position="1315"/>
    </location>
</feature>
<dbReference type="RefSeq" id="XP_035685369.1">
    <property type="nucleotide sequence ID" value="XM_035829476.1"/>
</dbReference>
<dbReference type="PROSITE" id="PS01248">
    <property type="entry name" value="EGF_LAM_1"/>
    <property type="match status" value="6"/>
</dbReference>
<evidence type="ECO:0000256" key="8">
    <source>
        <dbReference type="ARBA" id="ARBA00023054"/>
    </source>
</evidence>
<dbReference type="SMART" id="SM00180">
    <property type="entry name" value="EGF_Lam"/>
    <property type="match status" value="14"/>
</dbReference>
<dbReference type="Proteomes" id="UP000001554">
    <property type="component" value="Chromosome 8"/>
</dbReference>
<evidence type="ECO:0000259" key="16">
    <source>
        <dbReference type="PROSITE" id="PS51116"/>
    </source>
</evidence>
<dbReference type="PROSITE" id="PS50027">
    <property type="entry name" value="EGF_LAM_2"/>
    <property type="match status" value="11"/>
</dbReference>
<feature type="domain" description="Laminin EGF-like" evidence="14">
    <location>
        <begin position="339"/>
        <end position="387"/>
    </location>
</feature>
<feature type="disulfide bond" evidence="12">
    <location>
        <begin position="941"/>
        <end position="953"/>
    </location>
</feature>
<feature type="domain" description="Laminin EGF-like" evidence="14">
    <location>
        <begin position="388"/>
        <end position="436"/>
    </location>
</feature>
<feature type="disulfide bond" evidence="12">
    <location>
        <begin position="457"/>
        <end position="466"/>
    </location>
</feature>
<evidence type="ECO:0000256" key="10">
    <source>
        <dbReference type="ARBA" id="ARBA00023180"/>
    </source>
</evidence>
<dbReference type="Gene3D" id="2.10.25.10">
    <property type="entry name" value="Laminin"/>
    <property type="match status" value="14"/>
</dbReference>
<feature type="disulfide bond" evidence="12">
    <location>
        <begin position="390"/>
        <end position="407"/>
    </location>
</feature>
<feature type="domain" description="Laminin IV type B" evidence="16">
    <location>
        <begin position="150"/>
        <end position="334"/>
    </location>
</feature>
<evidence type="ECO:0000256" key="11">
    <source>
        <dbReference type="ARBA" id="ARBA00023292"/>
    </source>
</evidence>
<feature type="disulfide bond" evidence="12">
    <location>
        <begin position="437"/>
        <end position="449"/>
    </location>
</feature>
<feature type="disulfide bond" evidence="12">
    <location>
        <begin position="910"/>
        <end position="919"/>
    </location>
</feature>
<feature type="domain" description="Laminin EGF-like" evidence="14">
    <location>
        <begin position="891"/>
        <end position="940"/>
    </location>
</feature>
<evidence type="ECO:0000256" key="4">
    <source>
        <dbReference type="ARBA" id="ARBA00022729"/>
    </source>
</evidence>
<dbReference type="PANTHER" id="PTHR10574:SF444">
    <property type="entry name" value="BASEMENT MEMBRANE-SPECIFIC HEPARAN SULFATE PROTEOGLYCAN CORE PROTEIN"/>
    <property type="match status" value="1"/>
</dbReference>
<dbReference type="OrthoDB" id="5985440at2759"/>
<dbReference type="KEGG" id="bfo:118421973"/>
<feature type="domain" description="Laminin EGF-like" evidence="14">
    <location>
        <begin position="437"/>
        <end position="483"/>
    </location>
</feature>
<dbReference type="PROSITE" id="PS00022">
    <property type="entry name" value="EGF_1"/>
    <property type="match status" value="1"/>
</dbReference>
<dbReference type="InterPro" id="IPR000742">
    <property type="entry name" value="EGF"/>
</dbReference>
<keyword evidence="17" id="KW-1185">Reference proteome</keyword>
<dbReference type="SMART" id="SM00281">
    <property type="entry name" value="LamB"/>
    <property type="match status" value="1"/>
</dbReference>
<reference evidence="18" key="2">
    <citation type="submission" date="2025-08" db="UniProtKB">
        <authorList>
            <consortium name="RefSeq"/>
        </authorList>
    </citation>
    <scope>IDENTIFICATION</scope>
    <source>
        <strain evidence="18">S238N-H82</strain>
        <tissue evidence="18">Testes</tissue>
    </source>
</reference>
<keyword evidence="5" id="KW-0677">Repeat</keyword>
<feature type="domain" description="Laminin IV type A" evidence="15">
    <location>
        <begin position="565"/>
        <end position="745"/>
    </location>
</feature>
<evidence type="ECO:0000313" key="18">
    <source>
        <dbReference type="RefSeq" id="XP_035685369.1"/>
    </source>
</evidence>
<organism evidence="17 18">
    <name type="scientific">Branchiostoma floridae</name>
    <name type="common">Florida lancelet</name>
    <name type="synonym">Amphioxus</name>
    <dbReference type="NCBI Taxonomy" id="7739"/>
    <lineage>
        <taxon>Eukaryota</taxon>
        <taxon>Metazoa</taxon>
        <taxon>Chordata</taxon>
        <taxon>Cephalochordata</taxon>
        <taxon>Leptocardii</taxon>
        <taxon>Amphioxiformes</taxon>
        <taxon>Branchiostomatidae</taxon>
        <taxon>Branchiostoma</taxon>
    </lineage>
</organism>
<comment type="subcellular location">
    <subcellularLocation>
        <location evidence="1">Secreted</location>
        <location evidence="1">Extracellular space</location>
        <location evidence="1">Extracellular matrix</location>
        <location evidence="1">Basement membrane</location>
    </subcellularLocation>
</comment>
<keyword evidence="6" id="KW-0084">Basement membrane</keyword>
<feature type="disulfide bond" evidence="12">
    <location>
        <begin position="360"/>
        <end position="369"/>
    </location>
</feature>
<dbReference type="CDD" id="cd00055">
    <property type="entry name" value="EGF_Lam"/>
    <property type="match status" value="12"/>
</dbReference>
<dbReference type="FunFam" id="2.10.25.10:FF:000275">
    <property type="entry name" value="usherin"/>
    <property type="match status" value="2"/>
</dbReference>
<keyword evidence="2" id="KW-0964">Secreted</keyword>
<feature type="disulfide bond" evidence="12">
    <location>
        <begin position="339"/>
        <end position="351"/>
    </location>
</feature>
<dbReference type="FunFam" id="2.10.25.10:FF:000188">
    <property type="entry name" value="Laminin subunit gamma 2"/>
    <property type="match status" value="3"/>
</dbReference>
<evidence type="ECO:0000259" key="14">
    <source>
        <dbReference type="PROSITE" id="PS50027"/>
    </source>
</evidence>
<dbReference type="FunFam" id="2.10.25.10:FF:000074">
    <property type="entry name" value="Laminin subunit alpha"/>
    <property type="match status" value="1"/>
</dbReference>
<feature type="domain" description="Laminin EGF-like" evidence="14">
    <location>
        <begin position="1037"/>
        <end position="1094"/>
    </location>
</feature>
<evidence type="ECO:0000313" key="17">
    <source>
        <dbReference type="Proteomes" id="UP000001554"/>
    </source>
</evidence>
<dbReference type="Gene3D" id="2.60.120.260">
    <property type="entry name" value="Galactose-binding domain-like"/>
    <property type="match status" value="1"/>
</dbReference>
<evidence type="ECO:0000256" key="9">
    <source>
        <dbReference type="ARBA" id="ARBA00023157"/>
    </source>
</evidence>
<feature type="domain" description="Laminin EGF-like" evidence="14">
    <location>
        <begin position="941"/>
        <end position="988"/>
    </location>
</feature>
<dbReference type="FunFam" id="2.10.25.10:FF:000084">
    <property type="entry name" value="Laminin subunit alpha 3"/>
    <property type="match status" value="1"/>
</dbReference>
<dbReference type="Pfam" id="PF00053">
    <property type="entry name" value="EGF_laminin"/>
    <property type="match status" value="12"/>
</dbReference>
<evidence type="ECO:0000256" key="7">
    <source>
        <dbReference type="ARBA" id="ARBA00022889"/>
    </source>
</evidence>
<name>A0A9J7N0B1_BRAFL</name>
<dbReference type="Pfam" id="PF00052">
    <property type="entry name" value="Laminin_B"/>
    <property type="match status" value="1"/>
</dbReference>
<feature type="disulfide bond" evidence="12">
    <location>
        <begin position="341"/>
        <end position="358"/>
    </location>
</feature>
<dbReference type="InterPro" id="IPR000034">
    <property type="entry name" value="Laminin_IV"/>
</dbReference>
<dbReference type="GO" id="GO:0007155">
    <property type="term" value="P:cell adhesion"/>
    <property type="evidence" value="ECO:0007669"/>
    <property type="project" value="UniProtKB-KW"/>
</dbReference>
<feature type="disulfide bond" evidence="12">
    <location>
        <begin position="943"/>
        <end position="960"/>
    </location>
</feature>
<evidence type="ECO:0000256" key="5">
    <source>
        <dbReference type="ARBA" id="ARBA00022737"/>
    </source>
</evidence>
<feature type="disulfide bond" evidence="12">
    <location>
        <begin position="801"/>
        <end position="810"/>
    </location>
</feature>
<feature type="domain" description="Laminin EGF-like" evidence="14">
    <location>
        <begin position="782"/>
        <end position="831"/>
    </location>
</feature>
<feature type="disulfide bond" evidence="12">
    <location>
        <begin position="503"/>
        <end position="512"/>
    </location>
</feature>
<feature type="disulfide bond" evidence="12">
    <location>
        <begin position="989"/>
        <end position="1001"/>
    </location>
</feature>
<dbReference type="FunFam" id="2.10.25.10:FF:000082">
    <property type="entry name" value="Laminin subunit alpha 1"/>
    <property type="match status" value="1"/>
</dbReference>
<feature type="disulfide bond" evidence="12">
    <location>
        <begin position="1060"/>
        <end position="1069"/>
    </location>
</feature>
<feature type="domain" description="Laminin EGF-like" evidence="14">
    <location>
        <begin position="7"/>
        <end position="58"/>
    </location>
</feature>
<keyword evidence="8 13" id="KW-0175">Coiled coil</keyword>
<dbReference type="GeneID" id="118421973"/>
<reference evidence="17" key="1">
    <citation type="journal article" date="2020" name="Nat. Ecol. Evol.">
        <title>Deeply conserved synteny resolves early events in vertebrate evolution.</title>
        <authorList>
            <person name="Simakov O."/>
            <person name="Marletaz F."/>
            <person name="Yue J.X."/>
            <person name="O'Connell B."/>
            <person name="Jenkins J."/>
            <person name="Brandt A."/>
            <person name="Calef R."/>
            <person name="Tung C.H."/>
            <person name="Huang T.K."/>
            <person name="Schmutz J."/>
            <person name="Satoh N."/>
            <person name="Yu J.K."/>
            <person name="Putnam N.H."/>
            <person name="Green R.E."/>
            <person name="Rokhsar D.S."/>
        </authorList>
    </citation>
    <scope>NUCLEOTIDE SEQUENCE [LARGE SCALE GENOMIC DNA]</scope>
    <source>
        <strain evidence="17">S238N-H82</strain>
    </source>
</reference>
<feature type="disulfide bond" evidence="12">
    <location>
        <begin position="409"/>
        <end position="418"/>
    </location>
</feature>
<dbReference type="PANTHER" id="PTHR10574">
    <property type="entry name" value="NETRIN/LAMININ-RELATED"/>
    <property type="match status" value="1"/>
</dbReference>
<dbReference type="GO" id="GO:0005604">
    <property type="term" value="C:basement membrane"/>
    <property type="evidence" value="ECO:0007669"/>
    <property type="project" value="UniProtKB-SubCell"/>
</dbReference>
<feature type="coiled-coil region" evidence="13">
    <location>
        <begin position="1697"/>
        <end position="1731"/>
    </location>
</feature>
<evidence type="ECO:0000256" key="1">
    <source>
        <dbReference type="ARBA" id="ARBA00004302"/>
    </source>
</evidence>
<keyword evidence="4" id="KW-0732">Signal</keyword>
<accession>A0A9J7N0B1</accession>
<sequence length="1745" mass="188349">MVRGETCNCTTSGITNNGTCDNTTGQCTCKEQVFGRTCDTCKVGFWNLTADNPQGCQACDCDAAGTFNSSNLCDQLTGNCVCKDNTEGDRCDRCKEGSYNLTADNPAGCTLCECDPGGSVSPQCNSTGHCECRPQMTGKTCSVAEEGFFVPFLDNLLYEAEVVAEAQNSSIVELDSTRVTGSGYLRVPVQTNIYFNITVPATHSYAVVLRYNSEFSGDYVCVSPSHQQGCHDNSTRTSLPAFGEGGSVIATYAQLEAGVEHTISIYTGNSNGTEGLLLDSLVLLPDLNETSVYQTASPEEQQTLTDCWTAAASVTLQTSADCQLWGNAVTAEVYGVQECSCTSPGANGTTCSPLGGQCVCLPGVVGRDCDMCAAYTYGIATGEGCTACDCNQSGSVAQSCDPVTGACRCHANVLPPKCDSCADEHYGLQTGQGCQPCTCNLTYSYNNSCSDEGQCPCKPWVGGTTCTECMEDYYGLTDEGCTPCECNRYGSLEGCHGNGTCHCRNATQGDKCGTCKPGYYGLGNWTSDGCLSCFCSNHSSNCSNSTGWYQSSITNSWSLLDGSGINESRWQAVDGEGGTVPVREDYRILERIVLRVEDVNSSDLYLSAPDEYLGDKRSAYLQSFVFTLSQTSVQNQTDTPRDDVVIRGWYRAEPLVTSLPYNPGLDRTTYEFKFHEDEQWFMGNISHGRRASKADIVTVLSNVTQILIRAKYTTTPGEAVDLYYVRMDYGTTDPSTGPDLNTIEECSCPEGYQGQFCEECAPGYTREVPGLIGDPLTPCVPCDCNGHEAGPCHVDTGVCSCTHNTTGDHCELCVDGFYGDAMLGNADSCQPCECPGLVGFDTNYFAETCDGNGTCKNCTGNHVGNNCQHCAQGFYGQPHNATNLNGACLPCNCTDSPPVCDSVSGQCTNCTNNTGGDHCERCADGWYGLVMPGMGNNCTECNCNNTGSLSPTCDYTTGQCACQPNITGRQCDVCVPNSWNFSTEGCTPCSCHQPGAVSPQCDLTTGACSCTDHAVGMQCDKCETGYYHNQDQECVTCNCSSLGTVNGNMTCDPRSGQCDCRSGVRGQKCDQCDFGFEAGRINSNNLGDFPNCTVCPPCFNASVLRILNITEELNTTFEEIQALWGQYGNMSVEEVRQILTQLNRTLQNVTGVLQEEIVDGRNIRELNMLYEQIRDISAELESHLARLNSTQADLDKQLEDLSEFDGTVVMDGQVISPESTGSLLDSVKVGIANRTTTANITWQNINQIQQDLNASLAVLYGLENNISHINQTLQESESLVQETLVITAENYTTEVQQNVEQLERLNETAATLLEQFTVLATNVSKMSVKTKNDCEKLQHDINNICSWEKMWLMAFNPSKCEVMSVPASRNPITFPYSLHQHPLTKLLQEVQEGNLTVQQSLVQAEELVRSAAELDRLINQTQLNSSAVHMEALATLNKAQEYQMFAGASLSNMTSALAQVTMLGQLLEEVNNKTSEAGDLANSTLNMSIRQLQDMVNISSQINSTTVAEELVNRTLQGAQEGLQTAQALRNVTQAAEEEAGRALALVQQIETSLMDSNNTRQNIRTSLQTVEADRQEIHNITAQVMRTAQTSHGQASTVLSDVLLVRGEVGRLQQCFLQGRQGVLQLANTAQGIHDVSASNTQIITDTKQELTAAQSQASALVSDSEALQREALELQGNEAAALVGEMASLEQVAEIQDLLDVYIAGQQEMEDLEAEMVALEGQLDSLIASFEAADPTAQQCSNP</sequence>
<evidence type="ECO:0000256" key="13">
    <source>
        <dbReference type="SAM" id="Coils"/>
    </source>
</evidence>
<dbReference type="PRINTS" id="PR00011">
    <property type="entry name" value="EGFLAMININ"/>
</dbReference>
<evidence type="ECO:0000259" key="15">
    <source>
        <dbReference type="PROSITE" id="PS51115"/>
    </source>
</evidence>
<feature type="disulfide bond" evidence="12">
    <location>
        <begin position="82"/>
        <end position="91"/>
    </location>
</feature>
<feature type="disulfide bond" evidence="12">
    <location>
        <begin position="962"/>
        <end position="971"/>
    </location>
</feature>
<comment type="caution">
    <text evidence="12">Lacks conserved residue(s) required for the propagation of feature annotation.</text>
</comment>
<dbReference type="InterPro" id="IPR002049">
    <property type="entry name" value="LE_dom"/>
</dbReference>
<dbReference type="SUPFAM" id="SSF57196">
    <property type="entry name" value="EGF/Laminin"/>
    <property type="match status" value="9"/>
</dbReference>
<dbReference type="Pfam" id="PF24973">
    <property type="entry name" value="EGF_LMN_ATRN"/>
    <property type="match status" value="2"/>
</dbReference>
<dbReference type="PROSITE" id="PS51115">
    <property type="entry name" value="LAMININ_IVA"/>
    <property type="match status" value="1"/>
</dbReference>
<feature type="domain" description="Laminin EGF-like" evidence="14">
    <location>
        <begin position="484"/>
        <end position="532"/>
    </location>
</feature>
<proteinExistence type="predicted"/>
<feature type="disulfide bond" evidence="12">
    <location>
        <begin position="388"/>
        <end position="400"/>
    </location>
</feature>
<keyword evidence="7" id="KW-0130">Cell adhesion</keyword>
<feature type="domain" description="Laminin EGF-like" evidence="14">
    <location>
        <begin position="59"/>
        <end position="111"/>
    </location>
</feature>
<keyword evidence="11 12" id="KW-0424">Laminin EGF-like domain</keyword>
<dbReference type="OMA" id="QCRPDYF"/>
<dbReference type="InterPro" id="IPR050440">
    <property type="entry name" value="Laminin/Netrin_ECM"/>
</dbReference>
<feature type="domain" description="Laminin EGF-like" evidence="14">
    <location>
        <begin position="989"/>
        <end position="1036"/>
    </location>
</feature>
<dbReference type="InterPro" id="IPR013015">
    <property type="entry name" value="Laminin_IV_B"/>
</dbReference>
<evidence type="ECO:0000256" key="12">
    <source>
        <dbReference type="PROSITE-ProRule" id="PRU00460"/>
    </source>
</evidence>
<keyword evidence="3" id="KW-0272">Extracellular matrix</keyword>
<feature type="disulfide bond" evidence="12">
    <location>
        <begin position="1010"/>
        <end position="1019"/>
    </location>
</feature>
<keyword evidence="10" id="KW-0325">Glycoprotein</keyword>
<dbReference type="Pfam" id="PF21199">
    <property type="entry name" value="LAMININ_IV_B"/>
    <property type="match status" value="1"/>
</dbReference>
<feature type="disulfide bond" evidence="12">
    <location>
        <begin position="991"/>
        <end position="1008"/>
    </location>
</feature>
<evidence type="ECO:0000256" key="3">
    <source>
        <dbReference type="ARBA" id="ARBA00022530"/>
    </source>
</evidence>
<dbReference type="SMART" id="SM00181">
    <property type="entry name" value="EGF"/>
    <property type="match status" value="7"/>
</dbReference>
<keyword evidence="9 12" id="KW-1015">Disulfide bond</keyword>
<dbReference type="PROSITE" id="PS51116">
    <property type="entry name" value="LAMININ_IVB"/>
    <property type="match status" value="1"/>
</dbReference>
<feature type="disulfide bond" evidence="12">
    <location>
        <begin position="29"/>
        <end position="38"/>
    </location>
</feature>